<feature type="binding site" evidence="5">
    <location>
        <position position="165"/>
    </location>
    <ligand>
        <name>GTP</name>
        <dbReference type="ChEBI" id="CHEBI:37565"/>
    </ligand>
</feature>
<name>A0ABP6LRD1_9MICC</name>
<dbReference type="InterPro" id="IPR045061">
    <property type="entry name" value="FtsZ/CetZ"/>
</dbReference>
<keyword evidence="5 7" id="KW-0131">Cell cycle</keyword>
<keyword evidence="5 7" id="KW-0132">Cell division</keyword>
<dbReference type="SMART" id="SM00864">
    <property type="entry name" value="Tubulin"/>
    <property type="match status" value="1"/>
</dbReference>
<dbReference type="EMBL" id="BAAAVT010000001">
    <property type="protein sequence ID" value="GAA3051691.1"/>
    <property type="molecule type" value="Genomic_DNA"/>
</dbReference>
<evidence type="ECO:0000259" key="9">
    <source>
        <dbReference type="SMART" id="SM00864"/>
    </source>
</evidence>
<accession>A0ABP6LRD1</accession>
<feature type="compositionally biased region" description="Basic and acidic residues" evidence="8">
    <location>
        <begin position="441"/>
        <end position="452"/>
    </location>
</feature>
<evidence type="ECO:0000256" key="6">
    <source>
        <dbReference type="NCBIfam" id="TIGR00065"/>
    </source>
</evidence>
<evidence type="ECO:0000256" key="1">
    <source>
        <dbReference type="ARBA" id="ARBA00009690"/>
    </source>
</evidence>
<dbReference type="SMART" id="SM00865">
    <property type="entry name" value="Tubulin_C"/>
    <property type="match status" value="1"/>
</dbReference>
<evidence type="ECO:0000313" key="11">
    <source>
        <dbReference type="EMBL" id="GAA3051691.1"/>
    </source>
</evidence>
<dbReference type="CDD" id="cd02201">
    <property type="entry name" value="FtsZ_type1"/>
    <property type="match status" value="1"/>
</dbReference>
<keyword evidence="12" id="KW-1185">Reference proteome</keyword>
<dbReference type="Gene3D" id="3.30.1330.20">
    <property type="entry name" value="Tubulin/FtsZ, C-terminal domain"/>
    <property type="match status" value="1"/>
</dbReference>
<feature type="compositionally biased region" description="Acidic residues" evidence="8">
    <location>
        <begin position="425"/>
        <end position="434"/>
    </location>
</feature>
<keyword evidence="5" id="KW-0963">Cytoplasm</keyword>
<proteinExistence type="inferred from homology"/>
<dbReference type="NCBIfam" id="TIGR00065">
    <property type="entry name" value="ftsZ"/>
    <property type="match status" value="1"/>
</dbReference>
<comment type="function">
    <text evidence="5 7">Essential cell division protein that forms a contractile ring structure (Z ring) at the future cell division site. The regulation of the ring assembly controls the timing and the location of cell division. One of the functions of the FtsZ ring is to recruit other cell division proteins to the septum to produce a new cell wall between the dividing cells. Binds GTP and shows GTPase activity.</text>
</comment>
<sequence length="452" mass="46371">MDSEESRSDSAGDGGLRAHDVRDEQGTHNVATPNNYLAVIKVVGIGGGGVNAVNRMIEVGLRGVEFIAINTDAQALLMSDADVKLDVGRELTRGLGAGANPEVGRQAAEDHAQEIEEVLTGADMVFVTAGEGGGTGTGGAPVVARIARSLGALTIGVVTRPFTFEGRRRASSAETGIEALRDEVDTLIVIPNDRLLSISDKNVSVLDAFRSADQVLLSGVQGITDLITTPGLINLDFADVKSVMQGAGSALMGIGSANGEDRAVKAAELAIASPLLEASIDGAHGVLLSIQGGSDLGLFEINEAARLVQEVAHPEANIIFGAVIDDALGDEARVTVIAAGFDQVDATSAPAQAAPQASAPQAPRAASPAPAQRPAPATVPGTVPVSGNSVPGTVPVQQPSHAAPQHHGGEHDTAPVQRQAHQGQEEQDIPDIVESDYTGSRSDDLDVPDFLK</sequence>
<dbReference type="PROSITE" id="PS01135">
    <property type="entry name" value="FTSZ_2"/>
    <property type="match status" value="1"/>
</dbReference>
<dbReference type="InterPro" id="IPR037103">
    <property type="entry name" value="Tubulin/FtsZ-like_C"/>
</dbReference>
<feature type="domain" description="Tubulin/FtsZ 2-layer sandwich" evidence="10">
    <location>
        <begin position="233"/>
        <end position="350"/>
    </location>
</feature>
<evidence type="ECO:0000256" key="8">
    <source>
        <dbReference type="SAM" id="MobiDB-lite"/>
    </source>
</evidence>
<evidence type="ECO:0000259" key="10">
    <source>
        <dbReference type="SMART" id="SM00865"/>
    </source>
</evidence>
<evidence type="ECO:0000256" key="4">
    <source>
        <dbReference type="ARBA" id="ARBA00023210"/>
    </source>
</evidence>
<protein>
    <recommendedName>
        <fullName evidence="5 6">Cell division protein FtsZ</fullName>
    </recommendedName>
</protein>
<evidence type="ECO:0000313" key="12">
    <source>
        <dbReference type="Proteomes" id="UP001500236"/>
    </source>
</evidence>
<feature type="binding site" evidence="5">
    <location>
        <position position="169"/>
    </location>
    <ligand>
        <name>GTP</name>
        <dbReference type="ChEBI" id="CHEBI:37565"/>
    </ligand>
</feature>
<dbReference type="HAMAP" id="MF_00909">
    <property type="entry name" value="FtsZ"/>
    <property type="match status" value="1"/>
</dbReference>
<dbReference type="InterPro" id="IPR008280">
    <property type="entry name" value="Tub_FtsZ_C"/>
</dbReference>
<dbReference type="InterPro" id="IPR020805">
    <property type="entry name" value="Cell_div_FtsZ_CS"/>
</dbReference>
<comment type="subunit">
    <text evidence="5">Homodimer. Polymerizes to form a dynamic ring structure in a strictly GTP-dependent manner. Interacts directly with several other division proteins.</text>
</comment>
<comment type="subcellular location">
    <subcellularLocation>
        <location evidence="5">Cytoplasm</location>
    </subcellularLocation>
    <text evidence="5">Assembles at midcell at the inner surface of the cytoplasmic membrane.</text>
</comment>
<comment type="caution">
    <text evidence="11">The sequence shown here is derived from an EMBL/GenBank/DDBJ whole genome shotgun (WGS) entry which is preliminary data.</text>
</comment>
<evidence type="ECO:0000256" key="7">
    <source>
        <dbReference type="RuleBase" id="RU000631"/>
    </source>
</evidence>
<dbReference type="PANTHER" id="PTHR30314">
    <property type="entry name" value="CELL DIVISION PROTEIN FTSZ-RELATED"/>
    <property type="match status" value="1"/>
</dbReference>
<dbReference type="GO" id="GO:0051301">
    <property type="term" value="P:cell division"/>
    <property type="evidence" value="ECO:0007669"/>
    <property type="project" value="UniProtKB-KW"/>
</dbReference>
<dbReference type="InterPro" id="IPR036525">
    <property type="entry name" value="Tubulin/FtsZ_GTPase_sf"/>
</dbReference>
<evidence type="ECO:0000256" key="5">
    <source>
        <dbReference type="HAMAP-Rule" id="MF_00909"/>
    </source>
</evidence>
<evidence type="ECO:0000256" key="2">
    <source>
        <dbReference type="ARBA" id="ARBA00022741"/>
    </source>
</evidence>
<feature type="binding site" evidence="5">
    <location>
        <position position="213"/>
    </location>
    <ligand>
        <name>GTP</name>
        <dbReference type="ChEBI" id="CHEBI:37565"/>
    </ligand>
</feature>
<feature type="binding site" evidence="5">
    <location>
        <begin position="47"/>
        <end position="51"/>
    </location>
    <ligand>
        <name>GTP</name>
        <dbReference type="ChEBI" id="CHEBI:37565"/>
    </ligand>
</feature>
<gene>
    <name evidence="5 11" type="primary">ftsZ</name>
    <name evidence="11" type="ORF">GCM10010529_02250</name>
</gene>
<dbReference type="InterPro" id="IPR018316">
    <property type="entry name" value="Tubulin/FtsZ_2-layer-sand-dom"/>
</dbReference>
<dbReference type="Pfam" id="PF00091">
    <property type="entry name" value="Tubulin"/>
    <property type="match status" value="1"/>
</dbReference>
<dbReference type="SUPFAM" id="SSF52490">
    <property type="entry name" value="Tubulin nucleotide-binding domain-like"/>
    <property type="match status" value="1"/>
</dbReference>
<dbReference type="Pfam" id="PF12327">
    <property type="entry name" value="FtsZ_C"/>
    <property type="match status" value="1"/>
</dbReference>
<dbReference type="PANTHER" id="PTHR30314:SF3">
    <property type="entry name" value="MITOCHONDRIAL DIVISION PROTEIN FSZA"/>
    <property type="match status" value="1"/>
</dbReference>
<reference evidence="12" key="1">
    <citation type="journal article" date="2019" name="Int. J. Syst. Evol. Microbiol.">
        <title>The Global Catalogue of Microorganisms (GCM) 10K type strain sequencing project: providing services to taxonomists for standard genome sequencing and annotation.</title>
        <authorList>
            <consortium name="The Broad Institute Genomics Platform"/>
            <consortium name="The Broad Institute Genome Sequencing Center for Infectious Disease"/>
            <person name="Wu L."/>
            <person name="Ma J."/>
        </authorList>
    </citation>
    <scope>NUCLEOTIDE SEQUENCE [LARGE SCALE GENOMIC DNA]</scope>
    <source>
        <strain evidence="12">JCM 14309</strain>
    </source>
</reference>
<dbReference type="InterPro" id="IPR000158">
    <property type="entry name" value="Cell_div_FtsZ"/>
</dbReference>
<comment type="similarity">
    <text evidence="1 5 7">Belongs to the FtsZ family.</text>
</comment>
<organism evidence="11 12">
    <name type="scientific">Nesterenkonia aethiopica</name>
    <dbReference type="NCBI Taxonomy" id="269144"/>
    <lineage>
        <taxon>Bacteria</taxon>
        <taxon>Bacillati</taxon>
        <taxon>Actinomycetota</taxon>
        <taxon>Actinomycetes</taxon>
        <taxon>Micrococcales</taxon>
        <taxon>Micrococcaceae</taxon>
        <taxon>Nesterenkonia</taxon>
    </lineage>
</organism>
<dbReference type="Gene3D" id="3.40.50.1440">
    <property type="entry name" value="Tubulin/FtsZ, GTPase domain"/>
    <property type="match status" value="1"/>
</dbReference>
<keyword evidence="4 5" id="KW-0717">Septation</keyword>
<dbReference type="InterPro" id="IPR003008">
    <property type="entry name" value="Tubulin_FtsZ_GTPase"/>
</dbReference>
<feature type="compositionally biased region" description="Basic and acidic residues" evidence="8">
    <location>
        <begin position="1"/>
        <end position="26"/>
    </location>
</feature>
<feature type="compositionally biased region" description="Polar residues" evidence="8">
    <location>
        <begin position="386"/>
        <end position="400"/>
    </location>
</feature>
<feature type="compositionally biased region" description="Low complexity" evidence="8">
    <location>
        <begin position="349"/>
        <end position="385"/>
    </location>
</feature>
<feature type="region of interest" description="Disordered" evidence="8">
    <location>
        <begin position="1"/>
        <end position="29"/>
    </location>
</feature>
<dbReference type="Proteomes" id="UP001500236">
    <property type="component" value="Unassembled WGS sequence"/>
</dbReference>
<dbReference type="SUPFAM" id="SSF55307">
    <property type="entry name" value="Tubulin C-terminal domain-like"/>
    <property type="match status" value="1"/>
</dbReference>
<evidence type="ECO:0000256" key="3">
    <source>
        <dbReference type="ARBA" id="ARBA00023134"/>
    </source>
</evidence>
<dbReference type="InterPro" id="IPR024757">
    <property type="entry name" value="FtsZ_C"/>
</dbReference>
<feature type="domain" description="Tubulin/FtsZ GTPase" evidence="9">
    <location>
        <begin position="39"/>
        <end position="231"/>
    </location>
</feature>
<dbReference type="PROSITE" id="PS01134">
    <property type="entry name" value="FTSZ_1"/>
    <property type="match status" value="1"/>
</dbReference>
<dbReference type="PRINTS" id="PR00423">
    <property type="entry name" value="CELLDVISFTSZ"/>
</dbReference>
<keyword evidence="3 5" id="KW-0342">GTP-binding</keyword>
<feature type="region of interest" description="Disordered" evidence="8">
    <location>
        <begin position="349"/>
        <end position="452"/>
    </location>
</feature>
<keyword evidence="2 5" id="KW-0547">Nucleotide-binding</keyword>
<feature type="binding site" evidence="5">
    <location>
        <begin position="134"/>
        <end position="136"/>
    </location>
    <ligand>
        <name>GTP</name>
        <dbReference type="ChEBI" id="CHEBI:37565"/>
    </ligand>
</feature>